<reference evidence="3" key="1">
    <citation type="submission" date="2020-08" db="EMBL/GenBank/DDBJ databases">
        <title>Multicomponent nature underlies the extraordinary mechanical properties of spider dragline silk.</title>
        <authorList>
            <person name="Kono N."/>
            <person name="Nakamura H."/>
            <person name="Mori M."/>
            <person name="Yoshida Y."/>
            <person name="Ohtoshi R."/>
            <person name="Malay A.D."/>
            <person name="Moran D.A.P."/>
            <person name="Tomita M."/>
            <person name="Numata K."/>
            <person name="Arakawa K."/>
        </authorList>
    </citation>
    <scope>NUCLEOTIDE SEQUENCE</scope>
</reference>
<evidence type="ECO:0000256" key="1">
    <source>
        <dbReference type="SAM" id="MobiDB-lite"/>
    </source>
</evidence>
<accession>A0A8X6PHE5</accession>
<comment type="caution">
    <text evidence="3">The sequence shown here is derived from an EMBL/GenBank/DDBJ whole genome shotgun (WGS) entry which is preliminary data.</text>
</comment>
<name>A0A8X6PHE5_NEPPI</name>
<evidence type="ECO:0000313" key="2">
    <source>
        <dbReference type="EMBL" id="GFT56628.1"/>
    </source>
</evidence>
<dbReference type="EMBL" id="BMAW01113361">
    <property type="protein sequence ID" value="GFT56628.1"/>
    <property type="molecule type" value="Genomic_DNA"/>
</dbReference>
<protein>
    <submittedName>
        <fullName evidence="3">Uncharacterized protein</fullName>
    </submittedName>
</protein>
<organism evidence="3 4">
    <name type="scientific">Nephila pilipes</name>
    <name type="common">Giant wood spider</name>
    <name type="synonym">Nephila maculata</name>
    <dbReference type="NCBI Taxonomy" id="299642"/>
    <lineage>
        <taxon>Eukaryota</taxon>
        <taxon>Metazoa</taxon>
        <taxon>Ecdysozoa</taxon>
        <taxon>Arthropoda</taxon>
        <taxon>Chelicerata</taxon>
        <taxon>Arachnida</taxon>
        <taxon>Araneae</taxon>
        <taxon>Araneomorphae</taxon>
        <taxon>Entelegynae</taxon>
        <taxon>Araneoidea</taxon>
        <taxon>Nephilidae</taxon>
        <taxon>Nephila</taxon>
    </lineage>
</organism>
<dbReference type="Proteomes" id="UP000887013">
    <property type="component" value="Unassembled WGS sequence"/>
</dbReference>
<gene>
    <name evidence="2" type="ORF">NPIL_436951</name>
    <name evidence="3" type="ORF">NPIL_472361</name>
</gene>
<feature type="region of interest" description="Disordered" evidence="1">
    <location>
        <begin position="31"/>
        <end position="63"/>
    </location>
</feature>
<evidence type="ECO:0000313" key="3">
    <source>
        <dbReference type="EMBL" id="GFT70662.1"/>
    </source>
</evidence>
<keyword evidence="4" id="KW-1185">Reference proteome</keyword>
<sequence>MSIALVKRHIRIIIFSQGALFRGREEFRGRETLRSHRQDSCQGRQDRFARGSRSGRHVSGDEAQCVHKHTAHEITL</sequence>
<feature type="compositionally biased region" description="Basic and acidic residues" evidence="1">
    <location>
        <begin position="31"/>
        <end position="49"/>
    </location>
</feature>
<evidence type="ECO:0000313" key="4">
    <source>
        <dbReference type="Proteomes" id="UP000887013"/>
    </source>
</evidence>
<dbReference type="AlphaFoldDB" id="A0A8X6PHE5"/>
<proteinExistence type="predicted"/>
<dbReference type="EMBL" id="BMAW01069801">
    <property type="protein sequence ID" value="GFT70662.1"/>
    <property type="molecule type" value="Genomic_DNA"/>
</dbReference>